<gene>
    <name evidence="2" type="ORF">LCGC14_2224880</name>
</gene>
<accession>A0A0F9FMG9</accession>
<reference evidence="2" key="1">
    <citation type="journal article" date="2015" name="Nature">
        <title>Complex archaea that bridge the gap between prokaryotes and eukaryotes.</title>
        <authorList>
            <person name="Spang A."/>
            <person name="Saw J.H."/>
            <person name="Jorgensen S.L."/>
            <person name="Zaremba-Niedzwiedzka K."/>
            <person name="Martijn J."/>
            <person name="Lind A.E."/>
            <person name="van Eijk R."/>
            <person name="Schleper C."/>
            <person name="Guy L."/>
            <person name="Ettema T.J."/>
        </authorList>
    </citation>
    <scope>NUCLEOTIDE SEQUENCE</scope>
</reference>
<dbReference type="Pfam" id="PF01068">
    <property type="entry name" value="DNA_ligase_A_M"/>
    <property type="match status" value="1"/>
</dbReference>
<dbReference type="InterPro" id="IPR012310">
    <property type="entry name" value="DNA_ligase_ATP-dep_cent"/>
</dbReference>
<protein>
    <recommendedName>
        <fullName evidence="1">ATP-dependent DNA ligase family profile domain-containing protein</fullName>
    </recommendedName>
</protein>
<proteinExistence type="predicted"/>
<dbReference type="GO" id="GO:0003910">
    <property type="term" value="F:DNA ligase (ATP) activity"/>
    <property type="evidence" value="ECO:0007669"/>
    <property type="project" value="InterPro"/>
</dbReference>
<dbReference type="AlphaFoldDB" id="A0A0F9FMG9"/>
<dbReference type="Gene3D" id="3.30.470.30">
    <property type="entry name" value="DNA ligase/mRNA capping enzyme"/>
    <property type="match status" value="1"/>
</dbReference>
<comment type="caution">
    <text evidence="2">The sequence shown here is derived from an EMBL/GenBank/DDBJ whole genome shotgun (WGS) entry which is preliminary data.</text>
</comment>
<evidence type="ECO:0000259" key="1">
    <source>
        <dbReference type="Pfam" id="PF01068"/>
    </source>
</evidence>
<evidence type="ECO:0000313" key="2">
    <source>
        <dbReference type="EMBL" id="KKL58485.1"/>
    </source>
</evidence>
<dbReference type="SUPFAM" id="SSF56091">
    <property type="entry name" value="DNA ligase/mRNA capping enzyme, catalytic domain"/>
    <property type="match status" value="1"/>
</dbReference>
<organism evidence="2">
    <name type="scientific">marine sediment metagenome</name>
    <dbReference type="NCBI Taxonomy" id="412755"/>
    <lineage>
        <taxon>unclassified sequences</taxon>
        <taxon>metagenomes</taxon>
        <taxon>ecological metagenomes</taxon>
    </lineage>
</organism>
<feature type="domain" description="ATP-dependent DNA ligase family profile" evidence="1">
    <location>
        <begin position="14"/>
        <end position="166"/>
    </location>
</feature>
<dbReference type="GO" id="GO:0006310">
    <property type="term" value="P:DNA recombination"/>
    <property type="evidence" value="ECO:0007669"/>
    <property type="project" value="InterPro"/>
</dbReference>
<dbReference type="EMBL" id="LAZR01029808">
    <property type="protein sequence ID" value="KKL58485.1"/>
    <property type="molecule type" value="Genomic_DNA"/>
</dbReference>
<sequence length="205" mass="23748">MTCSWQWQHPMKPVRINEDVFHNLRLKDYQMERKFDGFRILAVSENSGIKLWTRHRRVLKAPPSLLKELRSMGLPAGTVLDGEIWSAKKRGGWETTDDKECRVTFWDCVHTGHNLLTKAPIEERRDALHSLLGNGCDRVRIVNIMDATSKNLKTVRKEAVRVRTEGNARSGFIHGVVLKRKGSPRRDHPNRSVAHPDWLKIVFWP</sequence>
<name>A0A0F9FMG9_9ZZZZ</name>
<dbReference type="GO" id="GO:0006281">
    <property type="term" value="P:DNA repair"/>
    <property type="evidence" value="ECO:0007669"/>
    <property type="project" value="InterPro"/>
</dbReference>
<dbReference type="GO" id="GO:0005524">
    <property type="term" value="F:ATP binding"/>
    <property type="evidence" value="ECO:0007669"/>
    <property type="project" value="InterPro"/>
</dbReference>